<protein>
    <recommendedName>
        <fullName evidence="3 7">2-C-methyl-D-erythritol 2,4-cyclodiphosphate synthase</fullName>
        <shortName evidence="7">MECDP-synthase</shortName>
        <shortName evidence="7">MECPP-synthase</shortName>
        <shortName evidence="7">MECPS</shortName>
        <ecNumber evidence="3 7">4.6.1.12</ecNumber>
    </recommendedName>
</protein>
<dbReference type="NCBIfam" id="TIGR00151">
    <property type="entry name" value="ispF"/>
    <property type="match status" value="1"/>
</dbReference>
<evidence type="ECO:0000256" key="3">
    <source>
        <dbReference type="ARBA" id="ARBA00012579"/>
    </source>
</evidence>
<dbReference type="HAMAP" id="MF_00107">
    <property type="entry name" value="IspF"/>
    <property type="match status" value="1"/>
</dbReference>
<gene>
    <name evidence="7 10" type="primary">ispF</name>
    <name evidence="10" type="ORF">FJY68_05385</name>
</gene>
<dbReference type="InterPro" id="IPR036571">
    <property type="entry name" value="MECDP_synthase_sf"/>
</dbReference>
<reference evidence="10" key="1">
    <citation type="submission" date="2019-03" db="EMBL/GenBank/DDBJ databases">
        <title>Lake Tanganyika Metagenome-Assembled Genomes (MAGs).</title>
        <authorList>
            <person name="Tran P."/>
        </authorList>
    </citation>
    <scope>NUCLEOTIDE SEQUENCE</scope>
    <source>
        <strain evidence="10">K_DeepCast_150m_m2_040</strain>
    </source>
</reference>
<feature type="binding site" evidence="7">
    <location>
        <begin position="86"/>
        <end position="87"/>
    </location>
    <ligand>
        <name>4-CDP-2-C-methyl-D-erythritol 2-phosphate</name>
        <dbReference type="ChEBI" id="CHEBI:57919"/>
    </ligand>
</feature>
<comment type="cofactor">
    <cofactor evidence="7">
        <name>a divalent metal cation</name>
        <dbReference type="ChEBI" id="CHEBI:60240"/>
    </cofactor>
    <text evidence="7">Binds 1 divalent metal cation per subunit.</text>
</comment>
<dbReference type="EC" id="4.6.1.12" evidence="3 7"/>
<feature type="binding site" evidence="7">
    <location>
        <begin position="60"/>
        <end position="62"/>
    </location>
    <ligand>
        <name>4-CDP-2-C-methyl-D-erythritol 2-phosphate</name>
        <dbReference type="ChEBI" id="CHEBI:57919"/>
    </ligand>
</feature>
<feature type="domain" description="2-C-methyl-D-erythritol 2,4-cyclodiphosphate synthase" evidence="9">
    <location>
        <begin position="54"/>
        <end position="206"/>
    </location>
</feature>
<dbReference type="Pfam" id="PF02542">
    <property type="entry name" value="YgbB"/>
    <property type="match status" value="1"/>
</dbReference>
<keyword evidence="5 7" id="KW-0414">Isoprene biosynthesis</keyword>
<comment type="catalytic activity">
    <reaction evidence="1 7 8">
        <text>4-CDP-2-C-methyl-D-erythritol 2-phosphate = 2-C-methyl-D-erythritol 2,4-cyclic diphosphate + CMP</text>
        <dbReference type="Rhea" id="RHEA:23864"/>
        <dbReference type="ChEBI" id="CHEBI:57919"/>
        <dbReference type="ChEBI" id="CHEBI:58483"/>
        <dbReference type="ChEBI" id="CHEBI:60377"/>
        <dbReference type="EC" id="4.6.1.12"/>
    </reaction>
</comment>
<comment type="similarity">
    <text evidence="7 8">Belongs to the IspF family.</text>
</comment>
<feature type="binding site" evidence="7">
    <location>
        <begin position="113"/>
        <end position="117"/>
    </location>
    <ligand>
        <name>4-CDP-2-C-methyl-D-erythritol 2-phosphate</name>
        <dbReference type="ChEBI" id="CHEBI:57919"/>
    </ligand>
</feature>
<comment type="subunit">
    <text evidence="7">Homotrimer.</text>
</comment>
<evidence type="ECO:0000256" key="1">
    <source>
        <dbReference type="ARBA" id="ARBA00000200"/>
    </source>
</evidence>
<feature type="site" description="Transition state stabilizer" evidence="7">
    <location>
        <position position="185"/>
    </location>
</feature>
<dbReference type="SUPFAM" id="SSF69765">
    <property type="entry name" value="IpsF-like"/>
    <property type="match status" value="1"/>
</dbReference>
<evidence type="ECO:0000313" key="11">
    <source>
        <dbReference type="Proteomes" id="UP000779900"/>
    </source>
</evidence>
<feature type="binding site" evidence="7">
    <location>
        <position position="194"/>
    </location>
    <ligand>
        <name>4-CDP-2-C-methyl-D-erythritol 2-phosphate</name>
        <dbReference type="ChEBI" id="CHEBI:57919"/>
    </ligand>
</feature>
<evidence type="ECO:0000313" key="10">
    <source>
        <dbReference type="EMBL" id="MBM3331273.1"/>
    </source>
</evidence>
<evidence type="ECO:0000256" key="8">
    <source>
        <dbReference type="RuleBase" id="RU004395"/>
    </source>
</evidence>
<evidence type="ECO:0000256" key="4">
    <source>
        <dbReference type="ARBA" id="ARBA00022723"/>
    </source>
</evidence>
<evidence type="ECO:0000256" key="6">
    <source>
        <dbReference type="ARBA" id="ARBA00023239"/>
    </source>
</evidence>
<comment type="caution">
    <text evidence="7">Lacks conserved residue(s) required for the propagation of feature annotation.</text>
</comment>
<dbReference type="PANTHER" id="PTHR43181:SF1">
    <property type="entry name" value="2-C-METHYL-D-ERYTHRITOL 2,4-CYCLODIPHOSPHATE SYNTHASE, CHLOROPLASTIC"/>
    <property type="match status" value="1"/>
</dbReference>
<comment type="pathway">
    <text evidence="2 7">Isoprenoid biosynthesis; isopentenyl diphosphate biosynthesis via DXP pathway; isopentenyl diphosphate from 1-deoxy-D-xylulose 5-phosphate: step 4/6.</text>
</comment>
<comment type="function">
    <text evidence="7">Involved in the biosynthesis of isopentenyl diphosphate (IPP) and dimethylallyl diphosphate (DMAPP), two major building blocks of isoprenoid compounds. Catalyzes the conversion of 4-diphosphocytidyl-2-C-methyl-D-erythritol 2-phosphate (CDP-ME2P) to 2-C-methyl-D-erythritol 2,4-cyclodiphosphate (ME-CPP) with a corresponding release of cytidine 5-monophosphate (CMP).</text>
</comment>
<name>A0A938BTV9_UNCW3</name>
<feature type="binding site" evidence="7">
    <location>
        <position position="60"/>
    </location>
    <ligand>
        <name>a divalent metal cation</name>
        <dbReference type="ChEBI" id="CHEBI:60240"/>
    </ligand>
</feature>
<evidence type="ECO:0000256" key="2">
    <source>
        <dbReference type="ARBA" id="ARBA00004709"/>
    </source>
</evidence>
<dbReference type="InterPro" id="IPR003526">
    <property type="entry name" value="MECDP_synthase"/>
</dbReference>
<accession>A0A938BTV9</accession>
<feature type="binding site" evidence="7">
    <location>
        <begin position="108"/>
        <end position="110"/>
    </location>
    <ligand>
        <name>4-CDP-2-C-methyl-D-erythritol 2-phosphate</name>
        <dbReference type="ChEBI" id="CHEBI:57919"/>
    </ligand>
</feature>
<evidence type="ECO:0000256" key="5">
    <source>
        <dbReference type="ARBA" id="ARBA00023229"/>
    </source>
</evidence>
<evidence type="ECO:0000259" key="9">
    <source>
        <dbReference type="Pfam" id="PF02542"/>
    </source>
</evidence>
<sequence length="227" mass="24447">MVAPGRSSGFVSSWLNTPVLGPSLGLTDGRSGLQSSHLNPRLSNRGRRNQPKYRIGFGFDAHELVSGRRLMLGGVHILSRLGLRGHSDADVLLHALTDALLGALALPDIGTLFPDTDARWRDAASELMLKEADRRARAAGYRLVNADCVLVCDQPKLQPYCLAVRESIAAMLGVPPDRIGLKAKTTEGMLLALKRKSIAAMAVVLVGAEQARMVGRPGSLRKRLRGL</sequence>
<dbReference type="GO" id="GO:0016114">
    <property type="term" value="P:terpenoid biosynthetic process"/>
    <property type="evidence" value="ECO:0007669"/>
    <property type="project" value="InterPro"/>
</dbReference>
<dbReference type="GO" id="GO:0046872">
    <property type="term" value="F:metal ion binding"/>
    <property type="evidence" value="ECO:0007669"/>
    <property type="project" value="UniProtKB-KW"/>
</dbReference>
<dbReference type="EMBL" id="VGIR01000024">
    <property type="protein sequence ID" value="MBM3331273.1"/>
    <property type="molecule type" value="Genomic_DNA"/>
</dbReference>
<feature type="site" description="Transition state stabilizer" evidence="7">
    <location>
        <position position="86"/>
    </location>
</feature>
<dbReference type="PANTHER" id="PTHR43181">
    <property type="entry name" value="2-C-METHYL-D-ERYTHRITOL 2,4-CYCLODIPHOSPHATE SYNTHASE, CHLOROPLASTIC"/>
    <property type="match status" value="1"/>
</dbReference>
<dbReference type="PROSITE" id="PS01350">
    <property type="entry name" value="ISPF"/>
    <property type="match status" value="1"/>
</dbReference>
<feature type="binding site" evidence="7">
    <location>
        <position position="94"/>
    </location>
    <ligand>
        <name>a divalent metal cation</name>
        <dbReference type="ChEBI" id="CHEBI:60240"/>
    </ligand>
</feature>
<dbReference type="AlphaFoldDB" id="A0A938BTV9"/>
<dbReference type="CDD" id="cd00554">
    <property type="entry name" value="MECDP_synthase"/>
    <property type="match status" value="1"/>
</dbReference>
<dbReference type="GO" id="GO:0008685">
    <property type="term" value="F:2-C-methyl-D-erythritol 2,4-cyclodiphosphate synthase activity"/>
    <property type="evidence" value="ECO:0007669"/>
    <property type="project" value="UniProtKB-UniRule"/>
</dbReference>
<dbReference type="Gene3D" id="3.30.1330.50">
    <property type="entry name" value="2-C-methyl-D-erythritol 2,4-cyclodiphosphate synthase"/>
    <property type="match status" value="1"/>
</dbReference>
<dbReference type="GO" id="GO:0019288">
    <property type="term" value="P:isopentenyl diphosphate biosynthetic process, methylerythritol 4-phosphate pathway"/>
    <property type="evidence" value="ECO:0007669"/>
    <property type="project" value="UniProtKB-UniRule"/>
</dbReference>
<organism evidence="10 11">
    <name type="scientific">candidate division WOR-3 bacterium</name>
    <dbReference type="NCBI Taxonomy" id="2052148"/>
    <lineage>
        <taxon>Bacteria</taxon>
        <taxon>Bacteria division WOR-3</taxon>
    </lineage>
</organism>
<keyword evidence="6 7" id="KW-0456">Lyase</keyword>
<dbReference type="Proteomes" id="UP000779900">
    <property type="component" value="Unassembled WGS sequence"/>
</dbReference>
<dbReference type="InterPro" id="IPR020555">
    <property type="entry name" value="MECDP_synthase_CS"/>
</dbReference>
<feature type="binding site" evidence="7">
    <location>
        <position position="62"/>
    </location>
    <ligand>
        <name>a divalent metal cation</name>
        <dbReference type="ChEBI" id="CHEBI:60240"/>
    </ligand>
</feature>
<keyword evidence="4 7" id="KW-0479">Metal-binding</keyword>
<proteinExistence type="inferred from homology"/>
<evidence type="ECO:0000256" key="7">
    <source>
        <dbReference type="HAMAP-Rule" id="MF_00107"/>
    </source>
</evidence>
<comment type="caution">
    <text evidence="10">The sequence shown here is derived from an EMBL/GenBank/DDBJ whole genome shotgun (WGS) entry which is preliminary data.</text>
</comment>